<dbReference type="Proteomes" id="UP000031057">
    <property type="component" value="Unassembled WGS sequence"/>
</dbReference>
<organism evidence="1 2">
    <name type="scientific">Novosphingobium malaysiense</name>
    <dbReference type="NCBI Taxonomy" id="1348853"/>
    <lineage>
        <taxon>Bacteria</taxon>
        <taxon>Pseudomonadati</taxon>
        <taxon>Pseudomonadota</taxon>
        <taxon>Alphaproteobacteria</taxon>
        <taxon>Sphingomonadales</taxon>
        <taxon>Sphingomonadaceae</taxon>
        <taxon>Novosphingobium</taxon>
    </lineage>
</organism>
<evidence type="ECO:0008006" key="3">
    <source>
        <dbReference type="Google" id="ProtNLM"/>
    </source>
</evidence>
<name>A0A0B1ZIV5_9SPHN</name>
<accession>A0A0B1ZIV5</accession>
<dbReference type="STRING" id="1348853.LK12_22390"/>
<evidence type="ECO:0000313" key="1">
    <source>
        <dbReference type="EMBL" id="KHK89086.1"/>
    </source>
</evidence>
<comment type="caution">
    <text evidence="1">The sequence shown here is derived from an EMBL/GenBank/DDBJ whole genome shotgun (WGS) entry which is preliminary data.</text>
</comment>
<dbReference type="InterPro" id="IPR029058">
    <property type="entry name" value="AB_hydrolase_fold"/>
</dbReference>
<dbReference type="EMBL" id="JTDI01000009">
    <property type="protein sequence ID" value="KHK89086.1"/>
    <property type="molecule type" value="Genomic_DNA"/>
</dbReference>
<evidence type="ECO:0000313" key="2">
    <source>
        <dbReference type="Proteomes" id="UP000031057"/>
    </source>
</evidence>
<dbReference type="AlphaFoldDB" id="A0A0B1ZIV5"/>
<protein>
    <recommendedName>
        <fullName evidence="3">Serine aminopeptidase S33 domain-containing protein</fullName>
    </recommendedName>
</protein>
<reference evidence="1 2" key="1">
    <citation type="submission" date="2014-10" db="EMBL/GenBank/DDBJ databases">
        <title>Genome sequence of Novosphingobium malaysiense MUSC 273(T).</title>
        <authorList>
            <person name="Lee L.-H."/>
        </authorList>
    </citation>
    <scope>NUCLEOTIDE SEQUENCE [LARGE SCALE GENOMIC DNA]</scope>
    <source>
        <strain evidence="1 2">MUSC 273</strain>
    </source>
</reference>
<dbReference type="SUPFAM" id="SSF53474">
    <property type="entry name" value="alpha/beta-Hydrolases"/>
    <property type="match status" value="1"/>
</dbReference>
<gene>
    <name evidence="1" type="ORF">LK12_22390</name>
</gene>
<keyword evidence="2" id="KW-1185">Reference proteome</keyword>
<sequence>MKHLELRIDVSGAAGLGQQVEMAVSVFLPEPAAMPARPLAIFAAPGGGYNRRYYFLNIPGHEGYSEADYHVGRGIIYLAIDHVGFGDSTIPDLSKVSFQTLADTHDACVRQLARALEDGTLANGFPPVPGLFKVGMGQSFGAGVTILTQSRKGTFDAIIPAGKSAIHTCLPQPSAELFEFSRQRSQGVREGMGMSPHKITHEGIDYVYAFHWEDVPRDIIALDLEGGYPLRVTAPDFGSTTMPDCAIAMTSEGAMSEDAARITVPVLIANGERDTCPDPHAEPGAYNASPDVGTFIVPSMAHMHNFASTRQILWRRIGDWSLMLAAAV</sequence>
<dbReference type="Gene3D" id="3.40.50.1820">
    <property type="entry name" value="alpha/beta hydrolase"/>
    <property type="match status" value="1"/>
</dbReference>
<proteinExistence type="predicted"/>
<dbReference type="OrthoDB" id="4512892at2"/>
<dbReference type="RefSeq" id="WP_039290074.1">
    <property type="nucleotide sequence ID" value="NZ_JTDI01000009.1"/>
</dbReference>